<sequence length="118" mass="13389">MEANAFLKGCRTLAITYSEAVSRGWRLDHGASPDTVKWAHNRNGYGSGFDWGSALNTTLHCRRLKLAEELLCRGVRIDLFRASWGETVLEIAARWSPEMVPLIEECRAREQEHSEQIS</sequence>
<evidence type="ECO:0000313" key="1">
    <source>
        <dbReference type="EMBL" id="KAK5633102.1"/>
    </source>
</evidence>
<organism evidence="1 2">
    <name type="scientific">Xylaria bambusicola</name>
    <dbReference type="NCBI Taxonomy" id="326684"/>
    <lineage>
        <taxon>Eukaryota</taxon>
        <taxon>Fungi</taxon>
        <taxon>Dikarya</taxon>
        <taxon>Ascomycota</taxon>
        <taxon>Pezizomycotina</taxon>
        <taxon>Sordariomycetes</taxon>
        <taxon>Xylariomycetidae</taxon>
        <taxon>Xylariales</taxon>
        <taxon>Xylariaceae</taxon>
        <taxon>Xylaria</taxon>
    </lineage>
</organism>
<dbReference type="Proteomes" id="UP001305414">
    <property type="component" value="Unassembled WGS sequence"/>
</dbReference>
<comment type="caution">
    <text evidence="1">The sequence shown here is derived from an EMBL/GenBank/DDBJ whole genome shotgun (WGS) entry which is preliminary data.</text>
</comment>
<accession>A0AAN7UPZ6</accession>
<gene>
    <name evidence="1" type="ORF">RRF57_008816</name>
</gene>
<dbReference type="EMBL" id="JAWHQM010000030">
    <property type="protein sequence ID" value="KAK5633102.1"/>
    <property type="molecule type" value="Genomic_DNA"/>
</dbReference>
<proteinExistence type="predicted"/>
<reference evidence="1 2" key="1">
    <citation type="submission" date="2023-10" db="EMBL/GenBank/DDBJ databases">
        <title>Draft genome sequence of Xylaria bambusicola isolate GMP-LS, the root and basal stem rot pathogen of sugarcane in Indonesia.</title>
        <authorList>
            <person name="Selvaraj P."/>
            <person name="Muralishankar V."/>
            <person name="Muruganantham S."/>
            <person name="Sp S."/>
            <person name="Haryani S."/>
            <person name="Lau K.J.X."/>
            <person name="Naqvi N.I."/>
        </authorList>
    </citation>
    <scope>NUCLEOTIDE SEQUENCE [LARGE SCALE GENOMIC DNA]</scope>
    <source>
        <strain evidence="1">GMP-LS</strain>
    </source>
</reference>
<keyword evidence="2" id="KW-1185">Reference proteome</keyword>
<name>A0AAN7UPZ6_9PEZI</name>
<evidence type="ECO:0000313" key="2">
    <source>
        <dbReference type="Proteomes" id="UP001305414"/>
    </source>
</evidence>
<dbReference type="AlphaFoldDB" id="A0AAN7UPZ6"/>
<protein>
    <submittedName>
        <fullName evidence="1">Uncharacterized protein</fullName>
    </submittedName>
</protein>